<organism evidence="1">
    <name type="scientific">Caudovirales sp. ctFWA4</name>
    <dbReference type="NCBI Taxonomy" id="2827628"/>
    <lineage>
        <taxon>Viruses</taxon>
        <taxon>Duplodnaviria</taxon>
        <taxon>Heunggongvirae</taxon>
        <taxon>Uroviricota</taxon>
        <taxon>Caudoviricetes</taxon>
    </lineage>
</organism>
<reference evidence="1" key="1">
    <citation type="journal article" date="2021" name="Proc. Natl. Acad. Sci. U.S.A.">
        <title>A Catalog of Tens of Thousands of Viruses from Human Metagenomes Reveals Hidden Associations with Chronic Diseases.</title>
        <authorList>
            <person name="Tisza M.J."/>
            <person name="Buck C.B."/>
        </authorList>
    </citation>
    <scope>NUCLEOTIDE SEQUENCE</scope>
    <source>
        <strain evidence="1">CtFWA4</strain>
    </source>
</reference>
<protein>
    <submittedName>
        <fullName evidence="1">Uncharacterized protein</fullName>
    </submittedName>
</protein>
<sequence length="77" mass="8343">MKKITAMDYKRAARDAVKMTFGFAPALKNIIPMEGGDNGKIVTDVAFCIAATGKGYSWEIGGEVERAEAYDIQPQNA</sequence>
<evidence type="ECO:0000313" key="1">
    <source>
        <dbReference type="EMBL" id="DAD69943.1"/>
    </source>
</evidence>
<accession>A0A8S5LJB4</accession>
<dbReference type="EMBL" id="BK015858">
    <property type="protein sequence ID" value="DAD69943.1"/>
    <property type="molecule type" value="Genomic_DNA"/>
</dbReference>
<proteinExistence type="predicted"/>
<name>A0A8S5LJB4_9CAUD</name>